<keyword evidence="12 13" id="KW-0472">Membrane</keyword>
<dbReference type="eggNOG" id="ENOG502S786">
    <property type="taxonomic scope" value="Eukaryota"/>
</dbReference>
<dbReference type="GO" id="GO:0005743">
    <property type="term" value="C:mitochondrial inner membrane"/>
    <property type="evidence" value="ECO:0007669"/>
    <property type="project" value="UniProtKB-SubCell"/>
</dbReference>
<keyword evidence="11" id="KW-0496">Mitochondrion</keyword>
<evidence type="ECO:0000256" key="5">
    <source>
        <dbReference type="ARBA" id="ARBA00022448"/>
    </source>
</evidence>
<dbReference type="PANTHER" id="PTHR17098:SF2">
    <property type="entry name" value="NADH DEHYDROGENASE [UBIQUINONE] 1 ALPHA SUBCOMPLEX SUBUNIT 1"/>
    <property type="match status" value="1"/>
</dbReference>
<dbReference type="PANTHER" id="PTHR17098">
    <property type="entry name" value="NADH-UBIQUINONE OXIDOREDUCTASE MWFE SUBUNIT"/>
    <property type="match status" value="1"/>
</dbReference>
<keyword evidence="10 13" id="KW-1133">Transmembrane helix</keyword>
<dbReference type="OrthoDB" id="1920692at2759"/>
<organism evidence="14 15">
    <name type="scientific">Uncinocarpus reesii (strain UAMH 1704)</name>
    <dbReference type="NCBI Taxonomy" id="336963"/>
    <lineage>
        <taxon>Eukaryota</taxon>
        <taxon>Fungi</taxon>
        <taxon>Dikarya</taxon>
        <taxon>Ascomycota</taxon>
        <taxon>Pezizomycotina</taxon>
        <taxon>Eurotiomycetes</taxon>
        <taxon>Eurotiomycetidae</taxon>
        <taxon>Onygenales</taxon>
        <taxon>Onygenaceae</taxon>
        <taxon>Uncinocarpus</taxon>
    </lineage>
</organism>
<keyword evidence="8" id="KW-0999">Mitochondrion inner membrane</keyword>
<dbReference type="InterPro" id="IPR017384">
    <property type="entry name" value="NADH_Ub_cplx-1_asu_su-1"/>
</dbReference>
<dbReference type="KEGG" id="ure:UREG_05259"/>
<dbReference type="InParanoid" id="C4JS20"/>
<accession>C4JS20</accession>
<evidence type="ECO:0000256" key="2">
    <source>
        <dbReference type="ARBA" id="ARBA00004298"/>
    </source>
</evidence>
<evidence type="ECO:0000256" key="9">
    <source>
        <dbReference type="ARBA" id="ARBA00022982"/>
    </source>
</evidence>
<evidence type="ECO:0000256" key="8">
    <source>
        <dbReference type="ARBA" id="ARBA00022792"/>
    </source>
</evidence>
<keyword evidence="7 13" id="KW-0812">Transmembrane</keyword>
<dbReference type="VEuPathDB" id="FungiDB:UREG_05259"/>
<dbReference type="AlphaFoldDB" id="C4JS20"/>
<sequence>MPLPFEALLPYGIIIGFFGVTGIGLSFSKRFANDGKRPRRGIDAWDRQSIPPISCVYTEPRISPMRVMLTIGSDGTGFTAYGILTRPDRFARSAAGFLVE</sequence>
<evidence type="ECO:0000256" key="7">
    <source>
        <dbReference type="ARBA" id="ARBA00022692"/>
    </source>
</evidence>
<evidence type="ECO:0000313" key="14">
    <source>
        <dbReference type="EMBL" id="EEP80417.1"/>
    </source>
</evidence>
<comment type="function">
    <text evidence="1">Accessory subunit of the mitochondrial membrane respiratory chain NADH dehydrogenase (Complex I), that is believed not to be involved in catalysis. Complex I functions in the transfer of electrons from NADH to the respiratory chain. The immediate electron acceptor for the enzyme is believed to be ubiquinone.</text>
</comment>
<dbReference type="STRING" id="336963.C4JS20"/>
<feature type="transmembrane region" description="Helical" evidence="13">
    <location>
        <begin position="12"/>
        <end position="32"/>
    </location>
</feature>
<keyword evidence="15" id="KW-1185">Reference proteome</keyword>
<dbReference type="Proteomes" id="UP000002058">
    <property type="component" value="Unassembled WGS sequence"/>
</dbReference>
<keyword evidence="9" id="KW-0249">Electron transport</keyword>
<evidence type="ECO:0000256" key="6">
    <source>
        <dbReference type="ARBA" id="ARBA00022660"/>
    </source>
</evidence>
<evidence type="ECO:0000256" key="4">
    <source>
        <dbReference type="ARBA" id="ARBA00016392"/>
    </source>
</evidence>
<dbReference type="RefSeq" id="XP_002584570.1">
    <property type="nucleotide sequence ID" value="XM_002584524.1"/>
</dbReference>
<evidence type="ECO:0000256" key="3">
    <source>
        <dbReference type="ARBA" id="ARBA00009960"/>
    </source>
</evidence>
<proteinExistence type="inferred from homology"/>
<gene>
    <name evidence="14" type="ORF">UREG_05259</name>
</gene>
<evidence type="ECO:0000313" key="15">
    <source>
        <dbReference type="Proteomes" id="UP000002058"/>
    </source>
</evidence>
<dbReference type="GeneID" id="8442117"/>
<comment type="subcellular location">
    <subcellularLocation>
        <location evidence="2">Mitochondrion inner membrane</location>
        <topology evidence="2">Single-pass membrane protein</topology>
        <orientation evidence="2">Matrix side</orientation>
    </subcellularLocation>
</comment>
<keyword evidence="6" id="KW-0679">Respiratory chain</keyword>
<keyword evidence="5" id="KW-0813">Transport</keyword>
<dbReference type="EMBL" id="CH476617">
    <property type="protein sequence ID" value="EEP80417.1"/>
    <property type="molecule type" value="Genomic_DNA"/>
</dbReference>
<evidence type="ECO:0000256" key="1">
    <source>
        <dbReference type="ARBA" id="ARBA00003195"/>
    </source>
</evidence>
<evidence type="ECO:0000256" key="10">
    <source>
        <dbReference type="ARBA" id="ARBA00022989"/>
    </source>
</evidence>
<reference evidence="15" key="1">
    <citation type="journal article" date="2009" name="Genome Res.">
        <title>Comparative genomic analyses of the human fungal pathogens Coccidioides and their relatives.</title>
        <authorList>
            <person name="Sharpton T.J."/>
            <person name="Stajich J.E."/>
            <person name="Rounsley S.D."/>
            <person name="Gardner M.J."/>
            <person name="Wortman J.R."/>
            <person name="Jordar V.S."/>
            <person name="Maiti R."/>
            <person name="Kodira C.D."/>
            <person name="Neafsey D.E."/>
            <person name="Zeng Q."/>
            <person name="Hung C.-Y."/>
            <person name="McMahan C."/>
            <person name="Muszewska A."/>
            <person name="Grynberg M."/>
            <person name="Mandel M.A."/>
            <person name="Kellner E.M."/>
            <person name="Barker B.M."/>
            <person name="Galgiani J.N."/>
            <person name="Orbach M.J."/>
            <person name="Kirkland T.N."/>
            <person name="Cole G.T."/>
            <person name="Henn M.R."/>
            <person name="Birren B.W."/>
            <person name="Taylor J.W."/>
        </authorList>
    </citation>
    <scope>NUCLEOTIDE SEQUENCE [LARGE SCALE GENOMIC DNA]</scope>
    <source>
        <strain evidence="15">UAMH 1704</strain>
    </source>
</reference>
<evidence type="ECO:0000256" key="12">
    <source>
        <dbReference type="ARBA" id="ARBA00023136"/>
    </source>
</evidence>
<dbReference type="Pfam" id="PF15879">
    <property type="entry name" value="MWFE"/>
    <property type="match status" value="1"/>
</dbReference>
<dbReference type="HOGENOM" id="CLU_2249459_0_0_1"/>
<protein>
    <recommendedName>
        <fullName evidence="4">NADH dehydrogenase [ubiquinone] 1 alpha subcomplex subunit 1</fullName>
    </recommendedName>
</protein>
<evidence type="ECO:0000256" key="11">
    <source>
        <dbReference type="ARBA" id="ARBA00023128"/>
    </source>
</evidence>
<name>C4JS20_UNCRE</name>
<evidence type="ECO:0000256" key="13">
    <source>
        <dbReference type="SAM" id="Phobius"/>
    </source>
</evidence>
<comment type="similarity">
    <text evidence="3">Belongs to the complex I NDUFA1 subunit family.</text>
</comment>